<keyword evidence="6" id="KW-1185">Reference proteome</keyword>
<comment type="caution">
    <text evidence="5">The sequence shown here is derived from an EMBL/GenBank/DDBJ whole genome shotgun (WGS) entry which is preliminary data.</text>
</comment>
<dbReference type="SUPFAM" id="SSF48008">
    <property type="entry name" value="GntR ligand-binding domain-like"/>
    <property type="match status" value="1"/>
</dbReference>
<dbReference type="InterPro" id="IPR036390">
    <property type="entry name" value="WH_DNA-bd_sf"/>
</dbReference>
<dbReference type="InterPro" id="IPR008920">
    <property type="entry name" value="TF_FadR/GntR_C"/>
</dbReference>
<protein>
    <submittedName>
        <fullName evidence="5">GntR family transcriptional regulator</fullName>
    </submittedName>
</protein>
<dbReference type="PROSITE" id="PS50949">
    <property type="entry name" value="HTH_GNTR"/>
    <property type="match status" value="1"/>
</dbReference>
<proteinExistence type="predicted"/>
<reference evidence="5 6" key="1">
    <citation type="submission" date="2023-07" db="EMBL/GenBank/DDBJ databases">
        <authorList>
            <person name="Girao M."/>
            <person name="Carvalho M.F."/>
        </authorList>
    </citation>
    <scope>NUCLEOTIDE SEQUENCE [LARGE SCALE GENOMIC DNA]</scope>
    <source>
        <strain evidence="5 6">YIM65754</strain>
    </source>
</reference>
<dbReference type="EMBL" id="JAUTXY010000012">
    <property type="protein sequence ID" value="MEE2060347.1"/>
    <property type="molecule type" value="Genomic_DNA"/>
</dbReference>
<dbReference type="RefSeq" id="WP_330135535.1">
    <property type="nucleotide sequence ID" value="NZ_JAUTXY010000012.1"/>
</dbReference>
<dbReference type="CDD" id="cd07377">
    <property type="entry name" value="WHTH_GntR"/>
    <property type="match status" value="1"/>
</dbReference>
<evidence type="ECO:0000313" key="5">
    <source>
        <dbReference type="EMBL" id="MEE2060347.1"/>
    </source>
</evidence>
<evidence type="ECO:0000256" key="3">
    <source>
        <dbReference type="ARBA" id="ARBA00023163"/>
    </source>
</evidence>
<keyword evidence="1" id="KW-0805">Transcription regulation</keyword>
<name>A0ABU7LFM0_9NOCA</name>
<evidence type="ECO:0000256" key="2">
    <source>
        <dbReference type="ARBA" id="ARBA00023125"/>
    </source>
</evidence>
<organism evidence="5 6">
    <name type="scientific">Rhodococcus artemisiae</name>
    <dbReference type="NCBI Taxonomy" id="714159"/>
    <lineage>
        <taxon>Bacteria</taxon>
        <taxon>Bacillati</taxon>
        <taxon>Actinomycetota</taxon>
        <taxon>Actinomycetes</taxon>
        <taxon>Mycobacteriales</taxon>
        <taxon>Nocardiaceae</taxon>
        <taxon>Rhodococcus</taxon>
    </lineage>
</organism>
<keyword evidence="3" id="KW-0804">Transcription</keyword>
<dbReference type="Pfam" id="PF00392">
    <property type="entry name" value="GntR"/>
    <property type="match status" value="1"/>
</dbReference>
<dbReference type="SUPFAM" id="SSF46785">
    <property type="entry name" value="Winged helix' DNA-binding domain"/>
    <property type="match status" value="1"/>
</dbReference>
<accession>A0ABU7LFM0</accession>
<sequence>MSGEKSTGVAWNRGDGTSATARRGDAVDRTYYALRERILSGMYRPGVSLSQVHLAEELSVSRTPLREALRRLEAENLVVNKANRGVVVAPIRLRDVEDSYAMRLLVEPALVSAILHDVTDAETDAMAAALAEMDDSRISPRQFQLAHWRYHRVILDRCPVGMRELIESNLTLIDRHQRMYFERPAAVGDITSTDTLFLAAIRNRDGHRARSLLEFHLLDTALGMIMALDTCHEFDSLTVTLKGLGIVVDDFDRLRAGRPTRVDWQCDTGVPAMKTANLITTAECLTTVS</sequence>
<dbReference type="InterPro" id="IPR000524">
    <property type="entry name" value="Tscrpt_reg_HTH_GntR"/>
</dbReference>
<dbReference type="Pfam" id="PF07729">
    <property type="entry name" value="FCD"/>
    <property type="match status" value="1"/>
</dbReference>
<dbReference type="Proteomes" id="UP001336020">
    <property type="component" value="Unassembled WGS sequence"/>
</dbReference>
<gene>
    <name evidence="5" type="ORF">Q7514_22760</name>
</gene>
<feature type="domain" description="HTH gntR-type" evidence="4">
    <location>
        <begin position="24"/>
        <end position="91"/>
    </location>
</feature>
<dbReference type="PRINTS" id="PR00035">
    <property type="entry name" value="HTHGNTR"/>
</dbReference>
<evidence type="ECO:0000259" key="4">
    <source>
        <dbReference type="PROSITE" id="PS50949"/>
    </source>
</evidence>
<dbReference type="InterPro" id="IPR036388">
    <property type="entry name" value="WH-like_DNA-bd_sf"/>
</dbReference>
<keyword evidence="2" id="KW-0238">DNA-binding</keyword>
<dbReference type="Gene3D" id="1.10.10.10">
    <property type="entry name" value="Winged helix-like DNA-binding domain superfamily/Winged helix DNA-binding domain"/>
    <property type="match status" value="1"/>
</dbReference>
<dbReference type="InterPro" id="IPR011711">
    <property type="entry name" value="GntR_C"/>
</dbReference>
<dbReference type="PANTHER" id="PTHR43537:SF49">
    <property type="entry name" value="TRANSCRIPTIONAL REGULATORY PROTEIN"/>
    <property type="match status" value="1"/>
</dbReference>
<dbReference type="PANTHER" id="PTHR43537">
    <property type="entry name" value="TRANSCRIPTIONAL REGULATOR, GNTR FAMILY"/>
    <property type="match status" value="1"/>
</dbReference>
<evidence type="ECO:0000256" key="1">
    <source>
        <dbReference type="ARBA" id="ARBA00023015"/>
    </source>
</evidence>
<dbReference type="SMART" id="SM00895">
    <property type="entry name" value="FCD"/>
    <property type="match status" value="1"/>
</dbReference>
<dbReference type="SMART" id="SM00345">
    <property type="entry name" value="HTH_GNTR"/>
    <property type="match status" value="1"/>
</dbReference>
<evidence type="ECO:0000313" key="6">
    <source>
        <dbReference type="Proteomes" id="UP001336020"/>
    </source>
</evidence>
<dbReference type="Gene3D" id="1.20.120.530">
    <property type="entry name" value="GntR ligand-binding domain-like"/>
    <property type="match status" value="1"/>
</dbReference>